<dbReference type="PANTHER" id="PTHR38248">
    <property type="entry name" value="FUNK1 6"/>
    <property type="match status" value="1"/>
</dbReference>
<evidence type="ECO:0000256" key="6">
    <source>
        <dbReference type="ARBA" id="ARBA00030980"/>
    </source>
</evidence>
<dbReference type="Pfam" id="PF17667">
    <property type="entry name" value="Pkinase_fungal"/>
    <property type="match status" value="1"/>
</dbReference>
<comment type="catalytic activity">
    <reaction evidence="8">
        <text>L-threonyl-[protein] + ATP = O-phospho-L-threonyl-[protein] + ADP + H(+)</text>
        <dbReference type="Rhea" id="RHEA:46608"/>
        <dbReference type="Rhea" id="RHEA-COMP:11060"/>
        <dbReference type="Rhea" id="RHEA-COMP:11605"/>
        <dbReference type="ChEBI" id="CHEBI:15378"/>
        <dbReference type="ChEBI" id="CHEBI:30013"/>
        <dbReference type="ChEBI" id="CHEBI:30616"/>
        <dbReference type="ChEBI" id="CHEBI:61977"/>
        <dbReference type="ChEBI" id="CHEBI:456216"/>
        <dbReference type="EC" id="2.7.11.1"/>
    </reaction>
</comment>
<evidence type="ECO:0000256" key="2">
    <source>
        <dbReference type="ARBA" id="ARBA00011534"/>
    </source>
</evidence>
<comment type="subunit">
    <text evidence="2">Component of the EKC/KEOPS complex composed of at least BUD32, CGI121, GON7, KAE1 and PCC1; the whole complex dimerizes.</text>
</comment>
<dbReference type="SUPFAM" id="SSF56112">
    <property type="entry name" value="Protein kinase-like (PK-like)"/>
    <property type="match status" value="1"/>
</dbReference>
<evidence type="ECO:0000256" key="9">
    <source>
        <dbReference type="ARBA" id="ARBA00048679"/>
    </source>
</evidence>
<evidence type="ECO:0000256" key="3">
    <source>
        <dbReference type="ARBA" id="ARBA00012513"/>
    </source>
</evidence>
<evidence type="ECO:0000256" key="8">
    <source>
        <dbReference type="ARBA" id="ARBA00047899"/>
    </source>
</evidence>
<dbReference type="InterPro" id="IPR008266">
    <property type="entry name" value="Tyr_kinase_AS"/>
</dbReference>
<dbReference type="PROSITE" id="PS50011">
    <property type="entry name" value="PROTEIN_KINASE_DOM"/>
    <property type="match status" value="1"/>
</dbReference>
<organism evidence="11 12">
    <name type="scientific">Trichoderma ghanense</name>
    <dbReference type="NCBI Taxonomy" id="65468"/>
    <lineage>
        <taxon>Eukaryota</taxon>
        <taxon>Fungi</taxon>
        <taxon>Dikarya</taxon>
        <taxon>Ascomycota</taxon>
        <taxon>Pezizomycotina</taxon>
        <taxon>Sordariomycetes</taxon>
        <taxon>Hypocreomycetidae</taxon>
        <taxon>Hypocreales</taxon>
        <taxon>Hypocreaceae</taxon>
        <taxon>Trichoderma</taxon>
    </lineage>
</organism>
<comment type="caution">
    <text evidence="11">The sequence shown here is derived from an EMBL/GenBank/DDBJ whole genome shotgun (WGS) entry which is preliminary data.</text>
</comment>
<dbReference type="Proteomes" id="UP001642720">
    <property type="component" value="Unassembled WGS sequence"/>
</dbReference>
<feature type="domain" description="Protein kinase" evidence="10">
    <location>
        <begin position="1"/>
        <end position="172"/>
    </location>
</feature>
<dbReference type="RefSeq" id="XP_073562215.1">
    <property type="nucleotide sequence ID" value="XM_073698850.1"/>
</dbReference>
<evidence type="ECO:0000256" key="4">
    <source>
        <dbReference type="ARBA" id="ARBA00013948"/>
    </source>
</evidence>
<dbReference type="GeneID" id="300573300"/>
<dbReference type="InterPro" id="IPR011009">
    <property type="entry name" value="Kinase-like_dom_sf"/>
</dbReference>
<evidence type="ECO:0000259" key="10">
    <source>
        <dbReference type="PROSITE" id="PS50011"/>
    </source>
</evidence>
<evidence type="ECO:0000256" key="1">
    <source>
        <dbReference type="ARBA" id="ARBA00003747"/>
    </source>
</evidence>
<proteinExistence type="predicted"/>
<evidence type="ECO:0000256" key="7">
    <source>
        <dbReference type="ARBA" id="ARBA00033194"/>
    </source>
</evidence>
<dbReference type="EMBL" id="PPTA01000002">
    <property type="protein sequence ID" value="TFB06014.1"/>
    <property type="molecule type" value="Genomic_DNA"/>
</dbReference>
<dbReference type="Gene3D" id="1.10.510.10">
    <property type="entry name" value="Transferase(Phosphotransferase) domain 1"/>
    <property type="match status" value="1"/>
</dbReference>
<name>A0ABY2HEG3_9HYPO</name>
<dbReference type="PROSITE" id="PS00109">
    <property type="entry name" value="PROTEIN_KINASE_TYR"/>
    <property type="match status" value="1"/>
</dbReference>
<evidence type="ECO:0000313" key="12">
    <source>
        <dbReference type="Proteomes" id="UP001642720"/>
    </source>
</evidence>
<evidence type="ECO:0000256" key="5">
    <source>
        <dbReference type="ARBA" id="ARBA00019973"/>
    </source>
</evidence>
<comment type="function">
    <text evidence="1">Component of the EKC/KEOPS complex that is required for the formation of a threonylcarbamoyl group on adenosine at position 37 (t(6)A37) in tRNAs that read codons beginning with adenine. The complex is probably involved in the transfer of the threonylcarbamoyl moiety of threonylcarbamoyl-AMP (TC-AMP) to the N6 group of A37. BUD32 has ATPase activity in the context of the EKC/KEOPS complex and likely plays a supporting role to the catalytic subunit KAE1. The EKC/KEOPS complex also promotes both telomere uncapping and telomere elongation. The complex is required for efficient recruitment of transcriptional coactivators.</text>
</comment>
<comment type="catalytic activity">
    <reaction evidence="9">
        <text>L-seryl-[protein] + ATP = O-phospho-L-seryl-[protein] + ADP + H(+)</text>
        <dbReference type="Rhea" id="RHEA:17989"/>
        <dbReference type="Rhea" id="RHEA-COMP:9863"/>
        <dbReference type="Rhea" id="RHEA-COMP:11604"/>
        <dbReference type="ChEBI" id="CHEBI:15378"/>
        <dbReference type="ChEBI" id="CHEBI:29999"/>
        <dbReference type="ChEBI" id="CHEBI:30616"/>
        <dbReference type="ChEBI" id="CHEBI:83421"/>
        <dbReference type="ChEBI" id="CHEBI:456216"/>
        <dbReference type="EC" id="2.7.11.1"/>
    </reaction>
</comment>
<dbReference type="PANTHER" id="PTHR38248:SF2">
    <property type="entry name" value="FUNK1 11"/>
    <property type="match status" value="1"/>
</dbReference>
<keyword evidence="12" id="KW-1185">Reference proteome</keyword>
<sequence>MRDAIKAHQSLYFKGRMLHRDISENNIILTDAKKTGFSGMLIDFDFVKELDGWPVNPKLRTGTKEFMAIRVLRSIENTYRHDLESFFYVLLWQFIVRGWDFVGRKSPVGVSELHGWRAASSLEHLARNKQANMDMECFEDVLREFPVEFERVKPFCRNLRTILFPVKDGALFTGTPSDPAALYGAVLEAFDEIIAKGRRDE</sequence>
<protein>
    <recommendedName>
        <fullName evidence="5">EKC/KEOPS complex subunit BUD32</fullName>
        <ecNumber evidence="3">2.7.11.1</ecNumber>
    </recommendedName>
    <alternativeName>
        <fullName evidence="6 7">Atypical Serine/threonine protein kinase BUD32</fullName>
    </alternativeName>
    <alternativeName>
        <fullName evidence="4">EKC/KEOPS complex subunit bud32</fullName>
    </alternativeName>
</protein>
<gene>
    <name evidence="11" type="ORF">CCMA1212_001426</name>
</gene>
<reference evidence="11 12" key="1">
    <citation type="submission" date="2018-01" db="EMBL/GenBank/DDBJ databases">
        <title>Genome characterization of the sugarcane-associated fungus Trichoderma ghanense CCMA-1212 and their application in lignocelulose bioconversion.</title>
        <authorList>
            <person name="Steindorff A.S."/>
            <person name="Mendes T.D."/>
            <person name="Vilela E.S.D."/>
            <person name="Rodrigues D.S."/>
            <person name="Formighieri E.F."/>
            <person name="Melo I.S."/>
            <person name="Favaro L.C.L."/>
        </authorList>
    </citation>
    <scope>NUCLEOTIDE SEQUENCE [LARGE SCALE GENOMIC DNA]</scope>
    <source>
        <strain evidence="11 12">CCMA-1212</strain>
    </source>
</reference>
<accession>A0ABY2HEG3</accession>
<evidence type="ECO:0000313" key="11">
    <source>
        <dbReference type="EMBL" id="TFB06014.1"/>
    </source>
</evidence>
<dbReference type="EC" id="2.7.11.1" evidence="3"/>
<dbReference type="InterPro" id="IPR000719">
    <property type="entry name" value="Prot_kinase_dom"/>
</dbReference>
<dbReference type="InterPro" id="IPR040976">
    <property type="entry name" value="Pkinase_fungal"/>
</dbReference>